<name>A0A179FQH8_METCM</name>
<dbReference type="Gene3D" id="3.30.200.20">
    <property type="entry name" value="Phosphorylase Kinase, domain 1"/>
    <property type="match status" value="1"/>
</dbReference>
<dbReference type="EMBL" id="LSBJ02000003">
    <property type="protein sequence ID" value="OAQ67617.1"/>
    <property type="molecule type" value="Genomic_DNA"/>
</dbReference>
<proteinExistence type="predicted"/>
<evidence type="ECO:0000313" key="2">
    <source>
        <dbReference type="EMBL" id="OAQ67617.1"/>
    </source>
</evidence>
<protein>
    <submittedName>
        <fullName evidence="2">Protein kinase-like protein</fullName>
    </submittedName>
</protein>
<reference evidence="2 3" key="1">
    <citation type="journal article" date="2016" name="PLoS Pathog.">
        <title>Biosynthesis of antibiotic leucinostatins in bio-control fungus Purpureocillium lilacinum and their inhibition on phytophthora revealed by genome mining.</title>
        <authorList>
            <person name="Wang G."/>
            <person name="Liu Z."/>
            <person name="Lin R."/>
            <person name="Li E."/>
            <person name="Mao Z."/>
            <person name="Ling J."/>
            <person name="Yang Y."/>
            <person name="Yin W.B."/>
            <person name="Xie B."/>
        </authorList>
    </citation>
    <scope>NUCLEOTIDE SEQUENCE [LARGE SCALE GENOMIC DNA]</scope>
    <source>
        <strain evidence="2">170</strain>
    </source>
</reference>
<dbReference type="AlphaFoldDB" id="A0A179FQH8"/>
<accession>A0A179FQH8</accession>
<dbReference type="SUPFAM" id="SSF56112">
    <property type="entry name" value="Protein kinase-like (PK-like)"/>
    <property type="match status" value="1"/>
</dbReference>
<keyword evidence="3" id="KW-1185">Reference proteome</keyword>
<dbReference type="GO" id="GO:0016301">
    <property type="term" value="F:kinase activity"/>
    <property type="evidence" value="ECO:0007669"/>
    <property type="project" value="UniProtKB-KW"/>
</dbReference>
<dbReference type="InterPro" id="IPR011009">
    <property type="entry name" value="Kinase-like_dom_sf"/>
</dbReference>
<dbReference type="OrthoDB" id="10003767at2759"/>
<dbReference type="Proteomes" id="UP000078397">
    <property type="component" value="Unassembled WGS sequence"/>
</dbReference>
<dbReference type="RefSeq" id="XP_018144467.1">
    <property type="nucleotide sequence ID" value="XM_018283413.1"/>
</dbReference>
<dbReference type="KEGG" id="pchm:VFPPC_03988"/>
<dbReference type="Pfam" id="PF01636">
    <property type="entry name" value="APH"/>
    <property type="match status" value="1"/>
</dbReference>
<dbReference type="STRING" id="1380566.A0A179FQH8"/>
<evidence type="ECO:0000313" key="3">
    <source>
        <dbReference type="Proteomes" id="UP000078397"/>
    </source>
</evidence>
<dbReference type="GeneID" id="28847407"/>
<comment type="caution">
    <text evidence="2">The sequence shown here is derived from an EMBL/GenBank/DDBJ whole genome shotgun (WGS) entry which is preliminary data.</text>
</comment>
<dbReference type="InterPro" id="IPR051678">
    <property type="entry name" value="AGP_Transferase"/>
</dbReference>
<sequence length="394" mass="44668">MSSDLSRIGLNWKAKEFDKTNRVAQIDRRTNWNKLCERASNLRGGLHCQPLNHTTNGFYNLVRLLEFADGTLWVARINLSRSVESLAILESEIHVMQLLKARSCLPVPEIFAYEVNENNDVCVPFILMEFIPGNTAMNAAGGYDEHRGRILAQHRPTFYRSVAQCHLQMTALRFPKIGTIVRAPNGQYDVGPLPHLGGPFYTATQFFEAWAKHAKFPRDENDILRGMRNGPVEKVVGAIREFPSQILALASRLSEQDHGPFPLCHGDFIHSNMIVNDHFDVTAIIDWEGSRTLPLELVAFPGFLNILSAQFGSSDRYDEEGLPLDEEERQRWNDRKGYVEMVREFEGTDNVLSTCLSNKKGLALGYLISSYENGKLGFYDEVMREHFGEESEGI</sequence>
<feature type="domain" description="Aminoglycoside phosphotransferase" evidence="1">
    <location>
        <begin position="57"/>
        <end position="290"/>
    </location>
</feature>
<evidence type="ECO:0000259" key="1">
    <source>
        <dbReference type="Pfam" id="PF01636"/>
    </source>
</evidence>
<dbReference type="PANTHER" id="PTHR21310">
    <property type="entry name" value="AMINOGLYCOSIDE PHOSPHOTRANSFERASE-RELATED-RELATED"/>
    <property type="match status" value="1"/>
</dbReference>
<dbReference type="Gene3D" id="3.90.1200.10">
    <property type="match status" value="1"/>
</dbReference>
<organism evidence="2 3">
    <name type="scientific">Pochonia chlamydosporia 170</name>
    <dbReference type="NCBI Taxonomy" id="1380566"/>
    <lineage>
        <taxon>Eukaryota</taxon>
        <taxon>Fungi</taxon>
        <taxon>Dikarya</taxon>
        <taxon>Ascomycota</taxon>
        <taxon>Pezizomycotina</taxon>
        <taxon>Sordariomycetes</taxon>
        <taxon>Hypocreomycetidae</taxon>
        <taxon>Hypocreales</taxon>
        <taxon>Clavicipitaceae</taxon>
        <taxon>Pochonia</taxon>
    </lineage>
</organism>
<dbReference type="InterPro" id="IPR002575">
    <property type="entry name" value="Aminoglycoside_PTrfase"/>
</dbReference>
<gene>
    <name evidence="2" type="ORF">VFPPC_03988</name>
</gene>
<dbReference type="PANTHER" id="PTHR21310:SF15">
    <property type="entry name" value="AMINOGLYCOSIDE PHOSPHOTRANSFERASE DOMAIN-CONTAINING PROTEIN"/>
    <property type="match status" value="1"/>
</dbReference>